<dbReference type="KEGG" id="pbas:SMSP2_01796"/>
<dbReference type="Proteomes" id="UP000188181">
    <property type="component" value="Chromosome"/>
</dbReference>
<dbReference type="STRING" id="1851148.SMSP2_01796"/>
<evidence type="ECO:0000313" key="1">
    <source>
        <dbReference type="EMBL" id="AQQ71422.1"/>
    </source>
</evidence>
<sequence length="140" mass="15660">MGDLIKSTSIDSLMDQHAKQVFKTGDNAALKVVLNMAYDMGMLRGISSHPRYTEIEIQGMSGHYAILSRKPYSNMIDVEILTPEVEVKSSIPADDIAQRLVAAQHVYSELEDVKDNFYGLDSYIRPFEHITYFGGSKIGL</sequence>
<proteinExistence type="predicted"/>
<organism evidence="1 2">
    <name type="scientific">Limihaloglobus sulfuriphilus</name>
    <dbReference type="NCBI Taxonomy" id="1851148"/>
    <lineage>
        <taxon>Bacteria</taxon>
        <taxon>Pseudomonadati</taxon>
        <taxon>Planctomycetota</taxon>
        <taxon>Phycisphaerae</taxon>
        <taxon>Sedimentisphaerales</taxon>
        <taxon>Sedimentisphaeraceae</taxon>
        <taxon>Limihaloglobus</taxon>
    </lineage>
</organism>
<dbReference type="EMBL" id="CP019646">
    <property type="protein sequence ID" value="AQQ71422.1"/>
    <property type="molecule type" value="Genomic_DNA"/>
</dbReference>
<dbReference type="RefSeq" id="WP_146683601.1">
    <property type="nucleotide sequence ID" value="NZ_CP019646.1"/>
</dbReference>
<gene>
    <name evidence="1" type="ORF">SMSP2_01796</name>
</gene>
<accession>A0A1Q2MGM0</accession>
<keyword evidence="2" id="KW-1185">Reference proteome</keyword>
<protein>
    <submittedName>
        <fullName evidence="1">Uncharacterized protein</fullName>
    </submittedName>
</protein>
<evidence type="ECO:0000313" key="2">
    <source>
        <dbReference type="Proteomes" id="UP000188181"/>
    </source>
</evidence>
<reference evidence="2" key="1">
    <citation type="submission" date="2017-02" db="EMBL/GenBank/DDBJ databases">
        <title>Comparative genomics and description of representatives of a novel lineage of planctomycetes thriving in anoxic sediments.</title>
        <authorList>
            <person name="Spring S."/>
            <person name="Bunk B."/>
            <person name="Sproer C."/>
        </authorList>
    </citation>
    <scope>NUCLEOTIDE SEQUENCE [LARGE SCALE GENOMIC DNA]</scope>
    <source>
        <strain evidence="2">SM-Chi-D1</strain>
    </source>
</reference>
<name>A0A1Q2MGM0_9BACT</name>
<dbReference type="AlphaFoldDB" id="A0A1Q2MGM0"/>